<organism evidence="1 2">
    <name type="scientific">Veillonella absiana</name>
    <dbReference type="NCBI Taxonomy" id="3079305"/>
    <lineage>
        <taxon>Bacteria</taxon>
        <taxon>Bacillati</taxon>
        <taxon>Bacillota</taxon>
        <taxon>Negativicutes</taxon>
        <taxon>Veillonellales</taxon>
        <taxon>Veillonellaceae</taxon>
        <taxon>Veillonella</taxon>
    </lineage>
</organism>
<evidence type="ECO:0000313" key="1">
    <source>
        <dbReference type="EMBL" id="MDV5089144.1"/>
    </source>
</evidence>
<comment type="caution">
    <text evidence="1">The sequence shown here is derived from an EMBL/GenBank/DDBJ whole genome shotgun (WGS) entry which is preliminary data.</text>
</comment>
<gene>
    <name evidence="1" type="ORF">RVY80_09980</name>
</gene>
<dbReference type="EMBL" id="JAWJZB010000015">
    <property type="protein sequence ID" value="MDV5089144.1"/>
    <property type="molecule type" value="Genomic_DNA"/>
</dbReference>
<dbReference type="Proteomes" id="UP001272515">
    <property type="component" value="Unassembled WGS sequence"/>
</dbReference>
<proteinExistence type="predicted"/>
<name>A0ABU3ZB52_9FIRM</name>
<evidence type="ECO:0000313" key="2">
    <source>
        <dbReference type="Proteomes" id="UP001272515"/>
    </source>
</evidence>
<reference evidence="1 2" key="1">
    <citation type="submission" date="2023-10" db="EMBL/GenBank/DDBJ databases">
        <title>Veillonella sp. nov., isolated from a pig farm feces dump.</title>
        <authorList>
            <person name="Chang Y.-H."/>
        </authorList>
    </citation>
    <scope>NUCLEOTIDE SEQUENCE [LARGE SCALE GENOMIC DNA]</scope>
    <source>
        <strain evidence="1 2">YH-vei2233</strain>
    </source>
</reference>
<protein>
    <submittedName>
        <fullName evidence="1">Uncharacterized protein</fullName>
    </submittedName>
</protein>
<dbReference type="RefSeq" id="WP_317330509.1">
    <property type="nucleotide sequence ID" value="NZ_JAWJZA010000030.1"/>
</dbReference>
<accession>A0ABU3ZB52</accession>
<keyword evidence="2" id="KW-1185">Reference proteome</keyword>
<sequence length="59" mass="6930">MIRIQRIDELRQFIQEQYSPLERFDGELFRRLVEKVSVKSLVEATFVFKTGVEVGEVLG</sequence>